<keyword evidence="3" id="KW-1185">Reference proteome</keyword>
<dbReference type="Proteomes" id="UP000053593">
    <property type="component" value="Unassembled WGS sequence"/>
</dbReference>
<feature type="transmembrane region" description="Helical" evidence="1">
    <location>
        <begin position="7"/>
        <end position="26"/>
    </location>
</feature>
<evidence type="ECO:0000313" key="3">
    <source>
        <dbReference type="Proteomes" id="UP000053593"/>
    </source>
</evidence>
<gene>
    <name evidence="2" type="ORF">GYMLUDRAFT_735869</name>
</gene>
<reference evidence="2 3" key="1">
    <citation type="submission" date="2014-04" db="EMBL/GenBank/DDBJ databases">
        <title>Evolutionary Origins and Diversification of the Mycorrhizal Mutualists.</title>
        <authorList>
            <consortium name="DOE Joint Genome Institute"/>
            <consortium name="Mycorrhizal Genomics Consortium"/>
            <person name="Kohler A."/>
            <person name="Kuo A."/>
            <person name="Nagy L.G."/>
            <person name="Floudas D."/>
            <person name="Copeland A."/>
            <person name="Barry K.W."/>
            <person name="Cichocki N."/>
            <person name="Veneault-Fourrey C."/>
            <person name="LaButti K."/>
            <person name="Lindquist E.A."/>
            <person name="Lipzen A."/>
            <person name="Lundell T."/>
            <person name="Morin E."/>
            <person name="Murat C."/>
            <person name="Riley R."/>
            <person name="Ohm R."/>
            <person name="Sun H."/>
            <person name="Tunlid A."/>
            <person name="Henrissat B."/>
            <person name="Grigoriev I.V."/>
            <person name="Hibbett D.S."/>
            <person name="Martin F."/>
        </authorList>
    </citation>
    <scope>NUCLEOTIDE SEQUENCE [LARGE SCALE GENOMIC DNA]</scope>
    <source>
        <strain evidence="2 3">FD-317 M1</strain>
    </source>
</reference>
<dbReference type="HOGENOM" id="CLU_2941970_0_0_1"/>
<organism evidence="2 3">
    <name type="scientific">Collybiopsis luxurians FD-317 M1</name>
    <dbReference type="NCBI Taxonomy" id="944289"/>
    <lineage>
        <taxon>Eukaryota</taxon>
        <taxon>Fungi</taxon>
        <taxon>Dikarya</taxon>
        <taxon>Basidiomycota</taxon>
        <taxon>Agaricomycotina</taxon>
        <taxon>Agaricomycetes</taxon>
        <taxon>Agaricomycetidae</taxon>
        <taxon>Agaricales</taxon>
        <taxon>Marasmiineae</taxon>
        <taxon>Omphalotaceae</taxon>
        <taxon>Collybiopsis</taxon>
        <taxon>Collybiopsis luxurians</taxon>
    </lineage>
</organism>
<keyword evidence="1" id="KW-0472">Membrane</keyword>
<evidence type="ECO:0000256" key="1">
    <source>
        <dbReference type="SAM" id="Phobius"/>
    </source>
</evidence>
<dbReference type="EMBL" id="KN834788">
    <property type="protein sequence ID" value="KIK57844.1"/>
    <property type="molecule type" value="Genomic_DNA"/>
</dbReference>
<name>A0A0D0C5P2_9AGAR</name>
<protein>
    <submittedName>
        <fullName evidence="2">Uncharacterized protein</fullName>
    </submittedName>
</protein>
<feature type="transmembrane region" description="Helical" evidence="1">
    <location>
        <begin position="32"/>
        <end position="55"/>
    </location>
</feature>
<keyword evidence="1" id="KW-0812">Transmembrane</keyword>
<sequence>MPCGSCLAVYIIQTGCLLVYHLYTGISLPDSPLLACQNVVIQFLTLLQILLIYCLTKYQL</sequence>
<accession>A0A0D0C5P2</accession>
<proteinExistence type="predicted"/>
<evidence type="ECO:0000313" key="2">
    <source>
        <dbReference type="EMBL" id="KIK57844.1"/>
    </source>
</evidence>
<keyword evidence="1" id="KW-1133">Transmembrane helix</keyword>
<dbReference type="AlphaFoldDB" id="A0A0D0C5P2"/>